<dbReference type="PANTHER" id="PTHR12211:SF0">
    <property type="entry name" value="ENDOPLASMIC RETICULUM RESIDENT PROTEIN 29"/>
    <property type="match status" value="1"/>
</dbReference>
<dbReference type="GO" id="GO:0005788">
    <property type="term" value="C:endoplasmic reticulum lumen"/>
    <property type="evidence" value="ECO:0007669"/>
    <property type="project" value="InterPro"/>
</dbReference>
<feature type="chain" id="PRO_5043316839" description="Endoplasmic reticulum resident protein 29" evidence="3">
    <location>
        <begin position="25"/>
        <end position="247"/>
    </location>
</feature>
<keyword evidence="2" id="KW-0256">Endoplasmic reticulum</keyword>
<gene>
    <name evidence="6" type="ORF">ONE63_004101</name>
</gene>
<dbReference type="EMBL" id="JAPTSV010000015">
    <property type="protein sequence ID" value="KAJ1519859.1"/>
    <property type="molecule type" value="Genomic_DNA"/>
</dbReference>
<dbReference type="InterPro" id="IPR016855">
    <property type="entry name" value="ERp29"/>
</dbReference>
<dbReference type="Pfam" id="PF07749">
    <property type="entry name" value="ERp29"/>
    <property type="match status" value="1"/>
</dbReference>
<evidence type="ECO:0000259" key="5">
    <source>
        <dbReference type="Pfam" id="PF07912"/>
    </source>
</evidence>
<dbReference type="InterPro" id="IPR036249">
    <property type="entry name" value="Thioredoxin-like_sf"/>
</dbReference>
<feature type="signal peptide" evidence="3">
    <location>
        <begin position="1"/>
        <end position="24"/>
    </location>
</feature>
<evidence type="ECO:0000313" key="7">
    <source>
        <dbReference type="Proteomes" id="UP001075354"/>
    </source>
</evidence>
<dbReference type="FunFam" id="1.20.1150.12:FF:000001">
    <property type="entry name" value="Endoplasmic reticulum resident protein 29"/>
    <property type="match status" value="1"/>
</dbReference>
<keyword evidence="3" id="KW-0732">Signal</keyword>
<keyword evidence="7" id="KW-1185">Reference proteome</keyword>
<dbReference type="InterPro" id="IPR012883">
    <property type="entry name" value="ERp29_N"/>
</dbReference>
<dbReference type="Gene3D" id="1.20.1150.12">
    <property type="entry name" value="Endoplasmic reticulum resident protein 29, C-terminal domain"/>
    <property type="match status" value="1"/>
</dbReference>
<dbReference type="InterPro" id="IPR011679">
    <property type="entry name" value="ERp29_C"/>
</dbReference>
<accession>A0AAV7X553</accession>
<evidence type="ECO:0000313" key="6">
    <source>
        <dbReference type="EMBL" id="KAJ1519859.1"/>
    </source>
</evidence>
<dbReference type="PANTHER" id="PTHR12211">
    <property type="entry name" value="ENDOPLASMIC RETICULUM PROTEIN ERP29"/>
    <property type="match status" value="1"/>
</dbReference>
<reference evidence="6" key="1">
    <citation type="submission" date="2022-12" db="EMBL/GenBank/DDBJ databases">
        <title>Chromosome-level genome assembly of the bean flower thrips Megalurothrips usitatus.</title>
        <authorList>
            <person name="Ma L."/>
            <person name="Liu Q."/>
            <person name="Li H."/>
            <person name="Cai W."/>
        </authorList>
    </citation>
    <scope>NUCLEOTIDE SEQUENCE</scope>
    <source>
        <strain evidence="6">Cailab_2022a</strain>
    </source>
</reference>
<dbReference type="GO" id="GO:0009306">
    <property type="term" value="P:protein secretion"/>
    <property type="evidence" value="ECO:0007669"/>
    <property type="project" value="InterPro"/>
</dbReference>
<proteinExistence type="predicted"/>
<protein>
    <recommendedName>
        <fullName evidence="1">Endoplasmic reticulum resident protein 29</fullName>
    </recommendedName>
</protein>
<evidence type="ECO:0000256" key="2">
    <source>
        <dbReference type="ARBA" id="ARBA00022824"/>
    </source>
</evidence>
<dbReference type="SUPFAM" id="SSF47933">
    <property type="entry name" value="ERP29 C domain-like"/>
    <property type="match status" value="1"/>
</dbReference>
<sequence>MEVKMRPFWVLVAISLELCVEISALGVVPLDSWTYDKVTERFPVSLVKFDVAYPYGPKHEAFTKMAEAARNAPDVLIAEVGIKDYGEKENSDLAERFKIDKEQYPVVKLFVKGKEPIDFKENTEEGFTADNLIQFIRSNSGKYVGLPGCLEAFDKIASKFSAATEENERKEILREAQGLVGRIEKSADRKTGEVYVKMMQRMLDKGPSFVEDETNRLNKLMTGKLSAEKKTDMGHRINILQAFRDEL</sequence>
<dbReference type="CDD" id="cd00238">
    <property type="entry name" value="ERp29c"/>
    <property type="match status" value="1"/>
</dbReference>
<dbReference type="AlphaFoldDB" id="A0AAV7X553"/>
<dbReference type="Pfam" id="PF07912">
    <property type="entry name" value="ERp29_N"/>
    <property type="match status" value="1"/>
</dbReference>
<name>A0AAV7X553_9NEOP</name>
<feature type="domain" description="ERp29 N-terminal" evidence="5">
    <location>
        <begin position="24"/>
        <end position="147"/>
    </location>
</feature>
<organism evidence="6 7">
    <name type="scientific">Megalurothrips usitatus</name>
    <name type="common">bean blossom thrips</name>
    <dbReference type="NCBI Taxonomy" id="439358"/>
    <lineage>
        <taxon>Eukaryota</taxon>
        <taxon>Metazoa</taxon>
        <taxon>Ecdysozoa</taxon>
        <taxon>Arthropoda</taxon>
        <taxon>Hexapoda</taxon>
        <taxon>Insecta</taxon>
        <taxon>Pterygota</taxon>
        <taxon>Neoptera</taxon>
        <taxon>Paraneoptera</taxon>
        <taxon>Thysanoptera</taxon>
        <taxon>Terebrantia</taxon>
        <taxon>Thripoidea</taxon>
        <taxon>Thripidae</taxon>
        <taxon>Megalurothrips</taxon>
    </lineage>
</organism>
<dbReference type="Gene3D" id="3.40.30.10">
    <property type="entry name" value="Glutaredoxin"/>
    <property type="match status" value="1"/>
</dbReference>
<dbReference type="InterPro" id="IPR036356">
    <property type="entry name" value="ERp29_C_sf"/>
</dbReference>
<evidence type="ECO:0000256" key="3">
    <source>
        <dbReference type="SAM" id="SignalP"/>
    </source>
</evidence>
<comment type="caution">
    <text evidence="6">The sequence shown here is derived from an EMBL/GenBank/DDBJ whole genome shotgun (WGS) entry which is preliminary data.</text>
</comment>
<dbReference type="Proteomes" id="UP001075354">
    <property type="component" value="Chromosome 15"/>
</dbReference>
<evidence type="ECO:0000259" key="4">
    <source>
        <dbReference type="Pfam" id="PF07749"/>
    </source>
</evidence>
<dbReference type="FunFam" id="3.40.30.10:FF:000133">
    <property type="entry name" value="Endoplasmic reticulum resident protein 29"/>
    <property type="match status" value="1"/>
</dbReference>
<evidence type="ECO:0000256" key="1">
    <source>
        <dbReference type="ARBA" id="ARBA00014173"/>
    </source>
</evidence>
<feature type="domain" description="Endoplasmic reticulum resident protein 29 C-terminal" evidence="4">
    <location>
        <begin position="148"/>
        <end position="243"/>
    </location>
</feature>
<dbReference type="SUPFAM" id="SSF52833">
    <property type="entry name" value="Thioredoxin-like"/>
    <property type="match status" value="1"/>
</dbReference>